<evidence type="ECO:0000313" key="3">
    <source>
        <dbReference type="EnsemblMetazoa" id="XP_028148291.1"/>
    </source>
</evidence>
<dbReference type="Proteomes" id="UP001652700">
    <property type="component" value="Unplaced"/>
</dbReference>
<dbReference type="AlphaFoldDB" id="A0A6P7GFA8"/>
<feature type="region of interest" description="Disordered" evidence="1">
    <location>
        <begin position="38"/>
        <end position="222"/>
    </location>
</feature>
<sequence>MVQGGKCALSDAPERWRTLGDYSLSTVRAHCRAGQNFVPTRGKNMETDINTNEGSDGPEEGNNVNKNIERTSREATPVADSGPNTEPEVVLKLSDFESEDILRLADSEPEDALSIKSEPENAPRTNSETEDAPRTNSETEDAPRTNSETEDAAKTNSELGSAPRTSEPEGASRTKSEPGGTSRTNLGPEDAQTTNSEPQPKRPSGAQNRRLKQAQKMAAGTWTVENPHKAAKRAAELEAQSMSKKPNVQASGVTMLISHTEAIEPPKTNPEPEGVIKLWPRRNEMPEGVKLTKAEQKRNQELWKAQKIAAGLWTVENPKEEARKKLEARMSAMIIHKQHPSTQLNRVQADFVIRKLEQALDDSPIGSQTPLQFNTATIKEGAVLVKYANEYTRKWIVDVVEAICNMYGADLSVVELQDLPKLAKVICSIPDKTEEVTIRTRLAKQNPDLNTDIWVLINRKMEGAGQTLTYSIDEESMKALRSTRFMAYYRLGKVSFKEQYVHIPHIPLNRS</sequence>
<dbReference type="Pfam" id="PF16012">
    <property type="entry name" value="DUF4780"/>
    <property type="match status" value="1"/>
</dbReference>
<gene>
    <name evidence="5" type="primary">LOC114341680</name>
</gene>
<dbReference type="KEGG" id="dvv:114341680"/>
<dbReference type="GeneID" id="114341680"/>
<evidence type="ECO:0000313" key="4">
    <source>
        <dbReference type="Proteomes" id="UP001652700"/>
    </source>
</evidence>
<name>A0A6P7GFA8_DIAVI</name>
<dbReference type="InParanoid" id="A0A6P7GFA8"/>
<feature type="compositionally biased region" description="Polar residues" evidence="1">
    <location>
        <begin position="179"/>
        <end position="198"/>
    </location>
</feature>
<evidence type="ECO:0000259" key="2">
    <source>
        <dbReference type="Pfam" id="PF16012"/>
    </source>
</evidence>
<evidence type="ECO:0000313" key="5">
    <source>
        <dbReference type="RefSeq" id="XP_028148291.1"/>
    </source>
</evidence>
<organism evidence="5">
    <name type="scientific">Diabrotica virgifera virgifera</name>
    <name type="common">western corn rootworm</name>
    <dbReference type="NCBI Taxonomy" id="50390"/>
    <lineage>
        <taxon>Eukaryota</taxon>
        <taxon>Metazoa</taxon>
        <taxon>Ecdysozoa</taxon>
        <taxon>Arthropoda</taxon>
        <taxon>Hexapoda</taxon>
        <taxon>Insecta</taxon>
        <taxon>Pterygota</taxon>
        <taxon>Neoptera</taxon>
        <taxon>Endopterygota</taxon>
        <taxon>Coleoptera</taxon>
        <taxon>Polyphaga</taxon>
        <taxon>Cucujiformia</taxon>
        <taxon>Chrysomeloidea</taxon>
        <taxon>Chrysomelidae</taxon>
        <taxon>Galerucinae</taxon>
        <taxon>Diabroticina</taxon>
        <taxon>Diabroticites</taxon>
        <taxon>Diabrotica</taxon>
    </lineage>
</organism>
<dbReference type="EnsemblMetazoa" id="XM_028292490.2">
    <property type="protein sequence ID" value="XP_028148291.1"/>
    <property type="gene ID" value="LOC114341680"/>
</dbReference>
<dbReference type="OrthoDB" id="6764048at2759"/>
<dbReference type="RefSeq" id="XP_028148291.1">
    <property type="nucleotide sequence ID" value="XM_028292490.1"/>
</dbReference>
<dbReference type="FunCoup" id="A0A6P7GFA8">
    <property type="interactions" value="1"/>
</dbReference>
<proteinExistence type="predicted"/>
<reference evidence="5" key="1">
    <citation type="submission" date="2025-04" db="UniProtKB">
        <authorList>
            <consortium name="RefSeq"/>
        </authorList>
    </citation>
    <scope>IDENTIFICATION</scope>
    <source>
        <tissue evidence="5">Whole insect</tissue>
    </source>
</reference>
<feature type="domain" description="DUF4780" evidence="2">
    <location>
        <begin position="328"/>
        <end position="497"/>
    </location>
</feature>
<accession>A0A6P7GFA8</accession>
<keyword evidence="4" id="KW-1185">Reference proteome</keyword>
<feature type="compositionally biased region" description="Basic and acidic residues" evidence="1">
    <location>
        <begin position="166"/>
        <end position="176"/>
    </location>
</feature>
<dbReference type="InterPro" id="IPR031961">
    <property type="entry name" value="DUF4780"/>
</dbReference>
<evidence type="ECO:0000256" key="1">
    <source>
        <dbReference type="SAM" id="MobiDB-lite"/>
    </source>
</evidence>
<reference evidence="3" key="2">
    <citation type="submission" date="2025-05" db="UniProtKB">
        <authorList>
            <consortium name="EnsemblMetazoa"/>
        </authorList>
    </citation>
    <scope>IDENTIFICATION</scope>
</reference>
<protein>
    <submittedName>
        <fullName evidence="5">Uncharacterized protein LOC114341680</fullName>
    </submittedName>
</protein>